<keyword evidence="2" id="KW-1185">Reference proteome</keyword>
<dbReference type="KEGG" id="msu:MS0421"/>
<dbReference type="EMBL" id="AE016827">
    <property type="protein sequence ID" value="AAU37028.1"/>
    <property type="molecule type" value="Genomic_DNA"/>
</dbReference>
<accession>Q65VI2</accession>
<evidence type="ECO:0000313" key="1">
    <source>
        <dbReference type="EMBL" id="AAU37028.1"/>
    </source>
</evidence>
<organism evidence="1 2">
    <name type="scientific">Mannheimia succiniciproducens (strain KCTC 0769BP / MBEL55E)</name>
    <dbReference type="NCBI Taxonomy" id="221988"/>
    <lineage>
        <taxon>Bacteria</taxon>
        <taxon>Pseudomonadati</taxon>
        <taxon>Pseudomonadota</taxon>
        <taxon>Gammaproteobacteria</taxon>
        <taxon>Pasteurellales</taxon>
        <taxon>Pasteurellaceae</taxon>
        <taxon>Basfia</taxon>
    </lineage>
</organism>
<evidence type="ECO:0000313" key="2">
    <source>
        <dbReference type="Proteomes" id="UP000000607"/>
    </source>
</evidence>
<reference evidence="1 2" key="1">
    <citation type="journal article" date="2004" name="Nat. Biotechnol.">
        <title>The genome sequence of the capnophilic rumen bacterium Mannheimia succiniciproducens.</title>
        <authorList>
            <person name="Hong S.H."/>
            <person name="Kim J.S."/>
            <person name="Lee S.Y."/>
            <person name="In Y.H."/>
            <person name="Choi S.S."/>
            <person name="Rih J.-K."/>
            <person name="Kim C.H."/>
            <person name="Jeong H."/>
            <person name="Hur C.G."/>
            <person name="Kim J.J."/>
        </authorList>
    </citation>
    <scope>NUCLEOTIDE SEQUENCE [LARGE SCALE GENOMIC DNA]</scope>
    <source>
        <strain evidence="2">KCTC 0769BP / MBEL55E</strain>
    </source>
</reference>
<dbReference type="AlphaFoldDB" id="Q65VI2"/>
<sequence>MRNSSMMNLLNRRNSVKNNRTLAYFYSKCGQKFMIFYKLISSLS</sequence>
<dbReference type="Proteomes" id="UP000000607">
    <property type="component" value="Chromosome"/>
</dbReference>
<name>Q65VI2_MANSM</name>
<dbReference type="HOGENOM" id="CLU_3218320_0_0_6"/>
<protein>
    <submittedName>
        <fullName evidence="1">Uncharacterized protein</fullName>
    </submittedName>
</protein>
<gene>
    <name evidence="1" type="ordered locus">MS0421</name>
</gene>
<proteinExistence type="predicted"/>